<keyword evidence="2" id="KW-0812">Transmembrane</keyword>
<dbReference type="GO" id="GO:0043531">
    <property type="term" value="F:ADP binding"/>
    <property type="evidence" value="ECO:0007669"/>
    <property type="project" value="InterPro"/>
</dbReference>
<dbReference type="Gene3D" id="3.40.50.300">
    <property type="entry name" value="P-loop containing nucleotide triphosphate hydrolases"/>
    <property type="match status" value="1"/>
</dbReference>
<evidence type="ECO:0000259" key="3">
    <source>
        <dbReference type="SMART" id="SM00382"/>
    </source>
</evidence>
<dbReference type="OrthoDB" id="5521887at2"/>
<reference evidence="4 5" key="1">
    <citation type="submission" date="2019-02" db="EMBL/GenBank/DDBJ databases">
        <authorList>
            <person name="Khodamoradi S."/>
            <person name="Hahnke R.L."/>
            <person name="Kaempfer P."/>
            <person name="Schumann P."/>
            <person name="Rohde M."/>
            <person name="Steinert M."/>
            <person name="Luzhetskyy A."/>
            <person name="Wink J."/>
            <person name="Ruckert C."/>
        </authorList>
    </citation>
    <scope>NUCLEOTIDE SEQUENCE [LARGE SCALE GENOMIC DNA]</scope>
    <source>
        <strain evidence="4 5">M2</strain>
    </source>
</reference>
<proteinExistence type="predicted"/>
<dbReference type="InterPro" id="IPR003593">
    <property type="entry name" value="AAA+_ATPase"/>
</dbReference>
<dbReference type="SMART" id="SM00382">
    <property type="entry name" value="AAA"/>
    <property type="match status" value="1"/>
</dbReference>
<sequence length="1027" mass="113679">MPVNRKAREADRGALRMRWRLILLLVAIGGCAGVLAVVGDVFPQAPMVTVLSAGMASGVLGAVGELIRMWRDRSEGGDQRGIAAGRPAPATPRPPQVEDVRQDVEFASPVFLGREEAVEEILRRFDPLARPGGPGRAPGAAGRTGADSDRPRPLAIAVTGEPGMGKSELATQIADRVERHFPDGRQRYELFGAAGTESRPPRRPAKVLAELLRSIGHPPQRDDLDLKVLRRTWRTLTRDHRLLLIFDDAEDFAQVEPLLPGGERCAVLITSTDSLADGSMHLHRHPLAPLAEEAGVRLLRSADESAAADSEPQTRTALADIVAECGGRPLTLVLCRRVLQDGLSTRQLLEELRKDGGESLFTDRSVATVFRLLFRARPADEQLLLGRLAKSGLTSLAPWAAAALLRTSVSEAGRLLESLHNRSLLRRVPSGDDALRYRTVKELDSVLLRSTPRELGVAALERPRWSAAATTRATDRLLAACAWLAERAAISRAPEEWGFTEPALPAPAPDPRLGLRLSEHPGAWFAAERRQIQACLKLSHSTAPLAVEWRLQRALAAHCRTGRVYWADWRDALDRSLELARLMGERQARGICLLERAELAGNEARHTDAVSLARRARAELAASDERWQARAARAIGVNLYRMGQRDTSEGELRAAAAVFERRGEQWWHARTRCNLGELNRFRGDFEQAYALLTGARTDFERLGDAEQAAKAGLLLGEVLGHLKRDLEAWLTLRGVLDALVASGSPGWYRARCLRAMGRLDNSRLWLQYDDCDLVLSPERRRELARRRTDFFFRKTLGRYDDRDLLARVARAWHESNKAAVEGVLGEKHAAECTAGWADRRPLWSGESARRLRADKDGWTPEAGVARVEEAHELLVDAGDEWGGFRTLLVLGELRMKTDPGAGRRDMEEAAEGFGRLGNTWWQARAWRHTADALYRANATDEAERKARLAKDGYQRLSNLSGRLRAQLQLGWILFKQGEHRAALDELNDAQAGAQRGRAAGIVPETLAKEVEDARNRVLGEEYPLAGR</sequence>
<evidence type="ECO:0000256" key="2">
    <source>
        <dbReference type="SAM" id="Phobius"/>
    </source>
</evidence>
<dbReference type="EMBL" id="CP036455">
    <property type="protein sequence ID" value="QBI54021.1"/>
    <property type="molecule type" value="Genomic_DNA"/>
</dbReference>
<dbReference type="InterPro" id="IPR027417">
    <property type="entry name" value="P-loop_NTPase"/>
</dbReference>
<feature type="region of interest" description="Disordered" evidence="1">
    <location>
        <begin position="126"/>
        <end position="152"/>
    </location>
</feature>
<evidence type="ECO:0000256" key="1">
    <source>
        <dbReference type="SAM" id="MobiDB-lite"/>
    </source>
</evidence>
<gene>
    <name evidence="4" type="primary">afsR6</name>
    <name evidence="4" type="ORF">EKD16_11180</name>
</gene>
<dbReference type="PANTHER" id="PTHR47691">
    <property type="entry name" value="REGULATOR-RELATED"/>
    <property type="match status" value="1"/>
</dbReference>
<feature type="domain" description="AAA+ ATPase" evidence="3">
    <location>
        <begin position="152"/>
        <end position="300"/>
    </location>
</feature>
<keyword evidence="2" id="KW-0472">Membrane</keyword>
<protein>
    <submittedName>
        <fullName evidence="4">Regulatory protein AfsR</fullName>
    </submittedName>
</protein>
<feature type="region of interest" description="Disordered" evidence="1">
    <location>
        <begin position="76"/>
        <end position="97"/>
    </location>
</feature>
<dbReference type="Gene3D" id="1.25.40.10">
    <property type="entry name" value="Tetratricopeptide repeat domain"/>
    <property type="match status" value="1"/>
</dbReference>
<dbReference type="AlphaFoldDB" id="A0A4P6Q401"/>
<dbReference type="SUPFAM" id="SSF48452">
    <property type="entry name" value="TPR-like"/>
    <property type="match status" value="2"/>
</dbReference>
<dbReference type="InterPro" id="IPR011990">
    <property type="entry name" value="TPR-like_helical_dom_sf"/>
</dbReference>
<keyword evidence="2" id="KW-1133">Transmembrane helix</keyword>
<dbReference type="Pfam" id="PF13401">
    <property type="entry name" value="AAA_22"/>
    <property type="match status" value="1"/>
</dbReference>
<feature type="transmembrane region" description="Helical" evidence="2">
    <location>
        <begin position="21"/>
        <end position="39"/>
    </location>
</feature>
<dbReference type="PANTHER" id="PTHR47691:SF3">
    <property type="entry name" value="HTH-TYPE TRANSCRIPTIONAL REGULATOR RV0890C-RELATED"/>
    <property type="match status" value="1"/>
</dbReference>
<evidence type="ECO:0000313" key="5">
    <source>
        <dbReference type="Proteomes" id="UP000292235"/>
    </source>
</evidence>
<accession>A0A4P6Q401</accession>
<dbReference type="KEGG" id="strr:EKD16_11180"/>
<dbReference type="PROSITE" id="PS51257">
    <property type="entry name" value="PROKAR_LIPOPROTEIN"/>
    <property type="match status" value="1"/>
</dbReference>
<evidence type="ECO:0000313" key="4">
    <source>
        <dbReference type="EMBL" id="QBI54021.1"/>
    </source>
</evidence>
<organism evidence="4 5">
    <name type="scientific">Streptomonospora litoralis</name>
    <dbReference type="NCBI Taxonomy" id="2498135"/>
    <lineage>
        <taxon>Bacteria</taxon>
        <taxon>Bacillati</taxon>
        <taxon>Actinomycetota</taxon>
        <taxon>Actinomycetes</taxon>
        <taxon>Streptosporangiales</taxon>
        <taxon>Nocardiopsidaceae</taxon>
        <taxon>Streptomonospora</taxon>
    </lineage>
</organism>
<dbReference type="SUPFAM" id="SSF52540">
    <property type="entry name" value="P-loop containing nucleoside triphosphate hydrolases"/>
    <property type="match status" value="1"/>
</dbReference>
<name>A0A4P6Q401_9ACTN</name>
<keyword evidence="5" id="KW-1185">Reference proteome</keyword>
<dbReference type="InterPro" id="IPR049945">
    <property type="entry name" value="AAA_22"/>
</dbReference>
<dbReference type="Proteomes" id="UP000292235">
    <property type="component" value="Chromosome"/>
</dbReference>